<dbReference type="Proteomes" id="UP000054097">
    <property type="component" value="Unassembled WGS sequence"/>
</dbReference>
<name>A0A0C2XAD8_SERVB</name>
<feature type="region of interest" description="Disordered" evidence="1">
    <location>
        <begin position="279"/>
        <end position="320"/>
    </location>
</feature>
<feature type="compositionally biased region" description="Basic residues" evidence="1">
    <location>
        <begin position="359"/>
        <end position="369"/>
    </location>
</feature>
<feature type="compositionally biased region" description="Polar residues" evidence="1">
    <location>
        <begin position="282"/>
        <end position="294"/>
    </location>
</feature>
<feature type="compositionally biased region" description="Basic and acidic residues" evidence="1">
    <location>
        <begin position="338"/>
        <end position="358"/>
    </location>
</feature>
<feature type="compositionally biased region" description="Polar residues" evidence="1">
    <location>
        <begin position="385"/>
        <end position="395"/>
    </location>
</feature>
<accession>A0A0C2XAD8</accession>
<keyword evidence="3" id="KW-1185">Reference proteome</keyword>
<sequence length="627" mass="70028">MNKWATNPAVHNIGINRMAIAKAAGTSSQFQTKLVKPLVPLLTTLHLRAKQILHLARHVSVFHAQSVHIAKQALNLVILLNNLIDAEDVPDDEQHKERDDLEDDLVELYDAMMKWGSQAGENEQANYAERRLKIQKQYLQMFKQRFYFDVCDASTDIDYQISLAYDEKTILFRQSQHDPVIGSFTIDVDHWDARDMEDRVNNTACGSQPGFAPAPSGSQHTPRENVKGSEVGNPLHGVTSDSHLLLSGDATVVPFSTLAKDPEVIPLIQDGSKCAPYKMTDDNNIPGSAHNAQNQEKEERRGQMKPKSLLASDYPPLEPGSPSFTEYELAAATVAHDPMKNHAYDPRDSESQADDNLRRRGTNLRPTRRFSRDTAPMPMFASALDTPTSPPSSAQAHRKVRRKPVRQLEDTPSEYFKWEPGVEPLVLVSPSEETMPIMGSTGRRNRSIGIYRDAPSSATVPANVQATYSRLSQGKGRHRTAIKESHSRQEIDDYDDDRDNRGQERRLDPTSEKDTSFMGRVRSRSNSLTKAITKATLVYPKYLASKINPARRENKQSAAGGSSGVLVHSEHRRGTTDIESFDVNYGYSPSTRTDINTINTDATVVSAGTTANTELDEQRRIQAWTRT</sequence>
<feature type="region of interest" description="Disordered" evidence="1">
    <location>
        <begin position="338"/>
        <end position="408"/>
    </location>
</feature>
<dbReference type="EMBL" id="KN824308">
    <property type="protein sequence ID" value="KIM26142.1"/>
    <property type="molecule type" value="Genomic_DNA"/>
</dbReference>
<feature type="region of interest" description="Disordered" evidence="1">
    <location>
        <begin position="469"/>
        <end position="526"/>
    </location>
</feature>
<evidence type="ECO:0000313" key="3">
    <source>
        <dbReference type="Proteomes" id="UP000054097"/>
    </source>
</evidence>
<feature type="compositionally biased region" description="Basic and acidic residues" evidence="1">
    <location>
        <begin position="498"/>
        <end position="515"/>
    </location>
</feature>
<protein>
    <submittedName>
        <fullName evidence="2">Uncharacterized protein</fullName>
    </submittedName>
</protein>
<evidence type="ECO:0000256" key="1">
    <source>
        <dbReference type="SAM" id="MobiDB-lite"/>
    </source>
</evidence>
<reference evidence="3" key="2">
    <citation type="submission" date="2015-01" db="EMBL/GenBank/DDBJ databases">
        <title>Evolutionary Origins and Diversification of the Mycorrhizal Mutualists.</title>
        <authorList>
            <consortium name="DOE Joint Genome Institute"/>
            <consortium name="Mycorrhizal Genomics Consortium"/>
            <person name="Kohler A."/>
            <person name="Kuo A."/>
            <person name="Nagy L.G."/>
            <person name="Floudas D."/>
            <person name="Copeland A."/>
            <person name="Barry K.W."/>
            <person name="Cichocki N."/>
            <person name="Veneault-Fourrey C."/>
            <person name="LaButti K."/>
            <person name="Lindquist E.A."/>
            <person name="Lipzen A."/>
            <person name="Lundell T."/>
            <person name="Morin E."/>
            <person name="Murat C."/>
            <person name="Riley R."/>
            <person name="Ohm R."/>
            <person name="Sun H."/>
            <person name="Tunlid A."/>
            <person name="Henrissat B."/>
            <person name="Grigoriev I.V."/>
            <person name="Hibbett D.S."/>
            <person name="Martin F."/>
        </authorList>
    </citation>
    <scope>NUCLEOTIDE SEQUENCE [LARGE SCALE GENOMIC DNA]</scope>
    <source>
        <strain evidence="3">MAFF 305830</strain>
    </source>
</reference>
<reference evidence="2 3" key="1">
    <citation type="submission" date="2014-04" db="EMBL/GenBank/DDBJ databases">
        <authorList>
            <consortium name="DOE Joint Genome Institute"/>
            <person name="Kuo A."/>
            <person name="Zuccaro A."/>
            <person name="Kohler A."/>
            <person name="Nagy L.G."/>
            <person name="Floudas D."/>
            <person name="Copeland A."/>
            <person name="Barry K.W."/>
            <person name="Cichocki N."/>
            <person name="Veneault-Fourrey C."/>
            <person name="LaButti K."/>
            <person name="Lindquist E.A."/>
            <person name="Lipzen A."/>
            <person name="Lundell T."/>
            <person name="Morin E."/>
            <person name="Murat C."/>
            <person name="Sun H."/>
            <person name="Tunlid A."/>
            <person name="Henrissat B."/>
            <person name="Grigoriev I.V."/>
            <person name="Hibbett D.S."/>
            <person name="Martin F."/>
            <person name="Nordberg H.P."/>
            <person name="Cantor M.N."/>
            <person name="Hua S.X."/>
        </authorList>
    </citation>
    <scope>NUCLEOTIDE SEQUENCE [LARGE SCALE GENOMIC DNA]</scope>
    <source>
        <strain evidence="2 3">MAFF 305830</strain>
    </source>
</reference>
<organism evidence="2 3">
    <name type="scientific">Serendipita vermifera MAFF 305830</name>
    <dbReference type="NCBI Taxonomy" id="933852"/>
    <lineage>
        <taxon>Eukaryota</taxon>
        <taxon>Fungi</taxon>
        <taxon>Dikarya</taxon>
        <taxon>Basidiomycota</taxon>
        <taxon>Agaricomycotina</taxon>
        <taxon>Agaricomycetes</taxon>
        <taxon>Sebacinales</taxon>
        <taxon>Serendipitaceae</taxon>
        <taxon>Serendipita</taxon>
    </lineage>
</organism>
<feature type="compositionally biased region" description="Basic residues" evidence="1">
    <location>
        <begin position="396"/>
        <end position="405"/>
    </location>
</feature>
<evidence type="ECO:0000313" key="2">
    <source>
        <dbReference type="EMBL" id="KIM26142.1"/>
    </source>
</evidence>
<feature type="compositionally biased region" description="Basic and acidic residues" evidence="1">
    <location>
        <begin position="481"/>
        <end position="491"/>
    </location>
</feature>
<feature type="region of interest" description="Disordered" evidence="1">
    <location>
        <begin position="550"/>
        <end position="571"/>
    </location>
</feature>
<dbReference type="HOGENOM" id="CLU_436258_0_0_1"/>
<gene>
    <name evidence="2" type="ORF">M408DRAFT_25581</name>
</gene>
<feature type="region of interest" description="Disordered" evidence="1">
    <location>
        <begin position="205"/>
        <end position="234"/>
    </location>
</feature>
<proteinExistence type="predicted"/>
<dbReference type="AlphaFoldDB" id="A0A0C2XAD8"/>